<dbReference type="InterPro" id="IPR011324">
    <property type="entry name" value="Cytotoxic_necrot_fac-like_cat"/>
</dbReference>
<comment type="similarity">
    <text evidence="2 10">Belongs to the purine nucleoside phosphorylase YfiH/LACC1 family.</text>
</comment>
<dbReference type="PANTHER" id="PTHR30616:SF2">
    <property type="entry name" value="PURINE NUCLEOSIDE PHOSPHORYLASE LACC1"/>
    <property type="match status" value="1"/>
</dbReference>
<dbReference type="GO" id="GO:0005507">
    <property type="term" value="F:copper ion binding"/>
    <property type="evidence" value="ECO:0007669"/>
    <property type="project" value="TreeGrafter"/>
</dbReference>
<comment type="catalytic activity">
    <reaction evidence="9">
        <text>S-methyl-5'-thioadenosine + phosphate = 5-(methylsulfanyl)-alpha-D-ribose 1-phosphate + adenine</text>
        <dbReference type="Rhea" id="RHEA:11852"/>
        <dbReference type="ChEBI" id="CHEBI:16708"/>
        <dbReference type="ChEBI" id="CHEBI:17509"/>
        <dbReference type="ChEBI" id="CHEBI:43474"/>
        <dbReference type="ChEBI" id="CHEBI:58533"/>
        <dbReference type="EC" id="2.4.2.28"/>
    </reaction>
    <physiologicalReaction direction="left-to-right" evidence="9">
        <dbReference type="Rhea" id="RHEA:11853"/>
    </physiologicalReaction>
</comment>
<dbReference type="Gene3D" id="3.60.140.10">
    <property type="entry name" value="CNF1/YfiH-like putative cysteine hydrolases"/>
    <property type="match status" value="1"/>
</dbReference>
<evidence type="ECO:0000256" key="5">
    <source>
        <dbReference type="ARBA" id="ARBA00022801"/>
    </source>
</evidence>
<keyword evidence="4" id="KW-0479">Metal-binding</keyword>
<dbReference type="GO" id="GO:0016787">
    <property type="term" value="F:hydrolase activity"/>
    <property type="evidence" value="ECO:0007669"/>
    <property type="project" value="UniProtKB-KW"/>
</dbReference>
<keyword evidence="3" id="KW-0808">Transferase</keyword>
<dbReference type="SUPFAM" id="SSF64438">
    <property type="entry name" value="CNF1/YfiH-like putative cysteine hydrolases"/>
    <property type="match status" value="1"/>
</dbReference>
<evidence type="ECO:0000313" key="12">
    <source>
        <dbReference type="Proteomes" id="UP000190868"/>
    </source>
</evidence>
<dbReference type="InterPro" id="IPR003730">
    <property type="entry name" value="Cu_polyphenol_OxRdtase"/>
</dbReference>
<evidence type="ECO:0000256" key="8">
    <source>
        <dbReference type="ARBA" id="ARBA00048968"/>
    </source>
</evidence>
<dbReference type="Proteomes" id="UP000190868">
    <property type="component" value="Chromosome"/>
</dbReference>
<sequence length="236" mass="26637">MGKSRQLFEFVLNNKNIIAGFSTRFGGVSNGSYSCLNLGLHTDDNIYNVLKNREVLRNFLCLQKLIFINQIHSDEVKILKNKDQFLGNCDGIITNLKNIGICVMVADCSPILIYDNKNSVIACIHAGRQGIVQKILTKCVIKMQENFNSNASDLLVFVGPNIKGSCYEIGNLDFGELNKFKTENKFDMNLAIKNELISLGINNFSFDHNCTHCDNRYFSYRRDKTTGRFAGIIALR</sequence>
<evidence type="ECO:0000256" key="9">
    <source>
        <dbReference type="ARBA" id="ARBA00049893"/>
    </source>
</evidence>
<accession>A0A1S6U7N5</accession>
<reference evidence="12" key="1">
    <citation type="submission" date="2016-09" db="EMBL/GenBank/DDBJ databases">
        <title>Comparative genomics of the Campylobacter concisus group.</title>
        <authorList>
            <person name="Miller W.G."/>
            <person name="Yee E."/>
            <person name="Chapman M.H."/>
            <person name="Huynh S."/>
            <person name="Bono J.L."/>
            <person name="On S.L.W."/>
            <person name="StLeger J."/>
            <person name="Foster G."/>
            <person name="Parker C.T."/>
        </authorList>
    </citation>
    <scope>NUCLEOTIDE SEQUENCE [LARGE SCALE GENOMIC DNA]</scope>
    <source>
        <strain evidence="12">RM18021</strain>
    </source>
</reference>
<evidence type="ECO:0000256" key="1">
    <source>
        <dbReference type="ARBA" id="ARBA00000553"/>
    </source>
</evidence>
<comment type="catalytic activity">
    <reaction evidence="1">
        <text>inosine + phosphate = alpha-D-ribose 1-phosphate + hypoxanthine</text>
        <dbReference type="Rhea" id="RHEA:27646"/>
        <dbReference type="ChEBI" id="CHEBI:17368"/>
        <dbReference type="ChEBI" id="CHEBI:17596"/>
        <dbReference type="ChEBI" id="CHEBI:43474"/>
        <dbReference type="ChEBI" id="CHEBI:57720"/>
        <dbReference type="EC" id="2.4.2.1"/>
    </reaction>
    <physiologicalReaction direction="left-to-right" evidence="1">
        <dbReference type="Rhea" id="RHEA:27647"/>
    </physiologicalReaction>
</comment>
<proteinExistence type="inferred from homology"/>
<dbReference type="CDD" id="cd16833">
    <property type="entry name" value="YfiH"/>
    <property type="match status" value="1"/>
</dbReference>
<keyword evidence="6" id="KW-0862">Zinc</keyword>
<dbReference type="EMBL" id="CP017258">
    <property type="protein sequence ID" value="AQW87764.1"/>
    <property type="molecule type" value="Genomic_DNA"/>
</dbReference>
<gene>
    <name evidence="11" type="ORF">CPIN18021_0956</name>
</gene>
<dbReference type="PANTHER" id="PTHR30616">
    <property type="entry name" value="UNCHARACTERIZED PROTEIN YFIH"/>
    <property type="match status" value="1"/>
</dbReference>
<dbReference type="PROSITE" id="PS51257">
    <property type="entry name" value="PROKAR_LIPOPROTEIN"/>
    <property type="match status" value="1"/>
</dbReference>
<protein>
    <recommendedName>
        <fullName evidence="10">Purine nucleoside phosphorylase</fullName>
    </recommendedName>
</protein>
<dbReference type="InterPro" id="IPR038371">
    <property type="entry name" value="Cu_polyphenol_OxRdtase_sf"/>
</dbReference>
<dbReference type="GO" id="GO:0017061">
    <property type="term" value="F:S-methyl-5-thioadenosine phosphorylase activity"/>
    <property type="evidence" value="ECO:0007669"/>
    <property type="project" value="UniProtKB-EC"/>
</dbReference>
<dbReference type="AlphaFoldDB" id="A0A1S6U7N5"/>
<comment type="catalytic activity">
    <reaction evidence="8">
        <text>adenosine + phosphate = alpha-D-ribose 1-phosphate + adenine</text>
        <dbReference type="Rhea" id="RHEA:27642"/>
        <dbReference type="ChEBI" id="CHEBI:16335"/>
        <dbReference type="ChEBI" id="CHEBI:16708"/>
        <dbReference type="ChEBI" id="CHEBI:43474"/>
        <dbReference type="ChEBI" id="CHEBI:57720"/>
        <dbReference type="EC" id="2.4.2.1"/>
    </reaction>
    <physiologicalReaction direction="left-to-right" evidence="8">
        <dbReference type="Rhea" id="RHEA:27643"/>
    </physiologicalReaction>
</comment>
<evidence type="ECO:0000256" key="3">
    <source>
        <dbReference type="ARBA" id="ARBA00022679"/>
    </source>
</evidence>
<dbReference type="NCBIfam" id="TIGR00726">
    <property type="entry name" value="peptidoglycan editing factor PgeF"/>
    <property type="match status" value="1"/>
</dbReference>
<name>A0A1S6U7N5_9BACT</name>
<organism evidence="11 12">
    <name type="scientific">Campylobacter pinnipediorum subsp. caledonicus</name>
    <dbReference type="NCBI Taxonomy" id="1874362"/>
    <lineage>
        <taxon>Bacteria</taxon>
        <taxon>Pseudomonadati</taxon>
        <taxon>Campylobacterota</taxon>
        <taxon>Epsilonproteobacteria</taxon>
        <taxon>Campylobacterales</taxon>
        <taxon>Campylobacteraceae</taxon>
        <taxon>Campylobacter</taxon>
    </lineage>
</organism>
<evidence type="ECO:0000256" key="2">
    <source>
        <dbReference type="ARBA" id="ARBA00007353"/>
    </source>
</evidence>
<comment type="catalytic activity">
    <reaction evidence="7">
        <text>adenosine + H2O + H(+) = inosine + NH4(+)</text>
        <dbReference type="Rhea" id="RHEA:24408"/>
        <dbReference type="ChEBI" id="CHEBI:15377"/>
        <dbReference type="ChEBI" id="CHEBI:15378"/>
        <dbReference type="ChEBI" id="CHEBI:16335"/>
        <dbReference type="ChEBI" id="CHEBI:17596"/>
        <dbReference type="ChEBI" id="CHEBI:28938"/>
        <dbReference type="EC" id="3.5.4.4"/>
    </reaction>
    <physiologicalReaction direction="left-to-right" evidence="7">
        <dbReference type="Rhea" id="RHEA:24409"/>
    </physiologicalReaction>
</comment>
<keyword evidence="12" id="KW-1185">Reference proteome</keyword>
<evidence type="ECO:0000256" key="4">
    <source>
        <dbReference type="ARBA" id="ARBA00022723"/>
    </source>
</evidence>
<keyword evidence="5" id="KW-0378">Hydrolase</keyword>
<dbReference type="RefSeq" id="WP_078424540.1">
    <property type="nucleotide sequence ID" value="NZ_CP017258.1"/>
</dbReference>
<evidence type="ECO:0000256" key="6">
    <source>
        <dbReference type="ARBA" id="ARBA00022833"/>
    </source>
</evidence>
<dbReference type="Pfam" id="PF02578">
    <property type="entry name" value="Cu-oxidase_4"/>
    <property type="match status" value="1"/>
</dbReference>
<evidence type="ECO:0000256" key="10">
    <source>
        <dbReference type="RuleBase" id="RU361274"/>
    </source>
</evidence>
<evidence type="ECO:0000256" key="7">
    <source>
        <dbReference type="ARBA" id="ARBA00047989"/>
    </source>
</evidence>
<evidence type="ECO:0000313" key="11">
    <source>
        <dbReference type="EMBL" id="AQW87764.1"/>
    </source>
</evidence>